<gene>
    <name evidence="9 10 11" type="primary">LOC108266466</name>
</gene>
<evidence type="ECO:0000259" key="7">
    <source>
        <dbReference type="PROSITE" id="PS50041"/>
    </source>
</evidence>
<evidence type="ECO:0000313" key="9">
    <source>
        <dbReference type="RefSeq" id="XP_017325313.2"/>
    </source>
</evidence>
<dbReference type="GO" id="GO:0005615">
    <property type="term" value="C:extracellular space"/>
    <property type="evidence" value="ECO:0007669"/>
    <property type="project" value="TreeGrafter"/>
</dbReference>
<keyword evidence="1" id="KW-0430">Lectin</keyword>
<evidence type="ECO:0000256" key="3">
    <source>
        <dbReference type="ARBA" id="ARBA00023119"/>
    </source>
</evidence>
<feature type="compositionally biased region" description="Low complexity" evidence="5">
    <location>
        <begin position="61"/>
        <end position="75"/>
    </location>
</feature>
<dbReference type="Gene3D" id="3.10.100.10">
    <property type="entry name" value="Mannose-Binding Protein A, subunit A"/>
    <property type="match status" value="1"/>
</dbReference>
<dbReference type="PANTHER" id="PTHR22799">
    <property type="entry name" value="TETRANECTIN-RELATED"/>
    <property type="match status" value="1"/>
</dbReference>
<dbReference type="AlphaFoldDB" id="A0A2D0R3Z0"/>
<keyword evidence="3" id="KW-0176">Collagen</keyword>
<dbReference type="GO" id="GO:0005581">
    <property type="term" value="C:collagen trimer"/>
    <property type="evidence" value="ECO:0007669"/>
    <property type="project" value="UniProtKB-KW"/>
</dbReference>
<dbReference type="InterPro" id="IPR001304">
    <property type="entry name" value="C-type_lectin-like"/>
</dbReference>
<dbReference type="KEGG" id="ipu:108266466"/>
<evidence type="ECO:0000313" key="8">
    <source>
        <dbReference type="Proteomes" id="UP000221080"/>
    </source>
</evidence>
<evidence type="ECO:0000256" key="4">
    <source>
        <dbReference type="ARBA" id="ARBA00023157"/>
    </source>
</evidence>
<dbReference type="PROSITE" id="PS50041">
    <property type="entry name" value="C_TYPE_LECTIN_2"/>
    <property type="match status" value="1"/>
</dbReference>
<dbReference type="InterPro" id="IPR016186">
    <property type="entry name" value="C-type_lectin-like/link_sf"/>
</dbReference>
<proteinExistence type="predicted"/>
<keyword evidence="8" id="KW-1185">Reference proteome</keyword>
<dbReference type="GO" id="GO:0001503">
    <property type="term" value="P:ossification"/>
    <property type="evidence" value="ECO:0007669"/>
    <property type="project" value="TreeGrafter"/>
</dbReference>
<evidence type="ECO:0000256" key="1">
    <source>
        <dbReference type="ARBA" id="ARBA00022734"/>
    </source>
</evidence>
<evidence type="ECO:0000256" key="6">
    <source>
        <dbReference type="SAM" id="SignalP"/>
    </source>
</evidence>
<feature type="chain" id="PRO_5044573414" evidence="6">
    <location>
        <begin position="24"/>
        <end position="226"/>
    </location>
</feature>
<evidence type="ECO:0000313" key="10">
    <source>
        <dbReference type="RefSeq" id="XP_053536792.1"/>
    </source>
</evidence>
<dbReference type="SUPFAM" id="SSF56436">
    <property type="entry name" value="C-type lectin-like"/>
    <property type="match status" value="1"/>
</dbReference>
<dbReference type="GeneTree" id="ENSGT00940000154368"/>
<feature type="domain" description="C-type lectin" evidence="7">
    <location>
        <begin position="113"/>
        <end position="224"/>
    </location>
</feature>
<dbReference type="PANTHER" id="PTHR22799:SF6">
    <property type="entry name" value="C-TYPE LECTIN DOMAIN FAMILY 4 MEMBER M-LIKE"/>
    <property type="match status" value="1"/>
</dbReference>
<dbReference type="PROSITE" id="PS00615">
    <property type="entry name" value="C_TYPE_LECTIN_1"/>
    <property type="match status" value="1"/>
</dbReference>
<dbReference type="InterPro" id="IPR051663">
    <property type="entry name" value="CLec_Tetranectin-domain"/>
</dbReference>
<dbReference type="OrthoDB" id="10255512at2759"/>
<evidence type="ECO:0000256" key="2">
    <source>
        <dbReference type="ARBA" id="ARBA00022837"/>
    </source>
</evidence>
<feature type="compositionally biased region" description="Low complexity" evidence="5">
    <location>
        <begin position="41"/>
        <end position="53"/>
    </location>
</feature>
<dbReference type="RefSeq" id="XP_053536793.1">
    <property type="nucleotide sequence ID" value="XM_053680818.1"/>
</dbReference>
<dbReference type="RefSeq" id="XP_017325313.2">
    <property type="nucleotide sequence ID" value="XM_017469824.3"/>
</dbReference>
<protein>
    <submittedName>
        <fullName evidence="9 10">Mannose-binding protein C isoform X1</fullName>
    </submittedName>
</protein>
<keyword evidence="6" id="KW-0732">Signal</keyword>
<evidence type="ECO:0000256" key="5">
    <source>
        <dbReference type="SAM" id="MobiDB-lite"/>
    </source>
</evidence>
<feature type="signal peptide" evidence="6">
    <location>
        <begin position="1"/>
        <end position="23"/>
    </location>
</feature>
<sequence>MVLFSALFSKLLLLHIGLHLTAGDMEGPSCPVCPPGPQGPPGISGRPGPAGLPGFPGPSGQPGAPGLRGPPGLQGPLGQNDCLQEEIRNLRTRLSLLEKATSFQTFINVGQKYYVTEGHAKNFEDGLGLCQNSGGTLALPRNEEENQVLSKLLAIVKSEYLFLGTGDRKMESVFIDTEGKTLNFFKWDKGEPNNSGGEEDCVVMGTGGVWIDIPCENQKLIVCELT</sequence>
<dbReference type="Proteomes" id="UP000221080">
    <property type="component" value="Chromosome 6"/>
</dbReference>
<reference evidence="8" key="1">
    <citation type="journal article" date="2016" name="Nat. Commun.">
        <title>The channel catfish genome sequence provides insights into the evolution of scale formation in teleosts.</title>
        <authorList>
            <person name="Liu Z."/>
            <person name="Liu S."/>
            <person name="Yao J."/>
            <person name="Bao L."/>
            <person name="Zhang J."/>
            <person name="Li Y."/>
            <person name="Jiang C."/>
            <person name="Sun L."/>
            <person name="Wang R."/>
            <person name="Zhang Y."/>
            <person name="Zhou T."/>
            <person name="Zeng Q."/>
            <person name="Fu Q."/>
            <person name="Gao S."/>
            <person name="Li N."/>
            <person name="Koren S."/>
            <person name="Jiang Y."/>
            <person name="Zimin A."/>
            <person name="Xu P."/>
            <person name="Phillippy A.M."/>
            <person name="Geng X."/>
            <person name="Song L."/>
            <person name="Sun F."/>
            <person name="Li C."/>
            <person name="Wang X."/>
            <person name="Chen A."/>
            <person name="Jin Y."/>
            <person name="Yuan Z."/>
            <person name="Yang Y."/>
            <person name="Tan S."/>
            <person name="Peatman E."/>
            <person name="Lu J."/>
            <person name="Qin Z."/>
            <person name="Dunham R."/>
            <person name="Li Z."/>
            <person name="Sonstegard T."/>
            <person name="Feng J."/>
            <person name="Danzmann R.G."/>
            <person name="Schroeder S."/>
            <person name="Scheffler B."/>
            <person name="Duke M.V."/>
            <person name="Ballard L."/>
            <person name="Kucuktas H."/>
            <person name="Kaltenboeck L."/>
            <person name="Liu H."/>
            <person name="Armbruster J."/>
            <person name="Xie Y."/>
            <person name="Kirby M.L."/>
            <person name="Tian Y."/>
            <person name="Flanagan M.E."/>
            <person name="Mu W."/>
            <person name="Waldbieser G.C."/>
        </authorList>
    </citation>
    <scope>NUCLEOTIDE SEQUENCE [LARGE SCALE GENOMIC DNA]</scope>
    <source>
        <strain evidence="8">SDA103</strain>
    </source>
</reference>
<accession>A0A2D0R3Z5</accession>
<keyword evidence="4" id="KW-1015">Disulfide bond</keyword>
<organism evidence="8 9">
    <name type="scientific">Ictalurus punctatus</name>
    <name type="common">Channel catfish</name>
    <name type="synonym">Silurus punctatus</name>
    <dbReference type="NCBI Taxonomy" id="7998"/>
    <lineage>
        <taxon>Eukaryota</taxon>
        <taxon>Metazoa</taxon>
        <taxon>Chordata</taxon>
        <taxon>Craniata</taxon>
        <taxon>Vertebrata</taxon>
        <taxon>Euteleostomi</taxon>
        <taxon>Actinopterygii</taxon>
        <taxon>Neopterygii</taxon>
        <taxon>Teleostei</taxon>
        <taxon>Ostariophysi</taxon>
        <taxon>Siluriformes</taxon>
        <taxon>Ictaluridae</taxon>
        <taxon>Ictalurus</taxon>
    </lineage>
</organism>
<evidence type="ECO:0000313" key="11">
    <source>
        <dbReference type="RefSeq" id="XP_053536793.1"/>
    </source>
</evidence>
<dbReference type="InterPro" id="IPR018378">
    <property type="entry name" value="C-type_lectin_CS"/>
</dbReference>
<reference evidence="9 10" key="2">
    <citation type="submission" date="2025-04" db="UniProtKB">
        <authorList>
            <consortium name="RefSeq"/>
        </authorList>
    </citation>
    <scope>IDENTIFICATION</scope>
    <source>
        <tissue evidence="9 10">Blood</tissue>
    </source>
</reference>
<dbReference type="SMART" id="SM00034">
    <property type="entry name" value="CLECT"/>
    <property type="match status" value="1"/>
</dbReference>
<dbReference type="RefSeq" id="XP_053536792.1">
    <property type="nucleotide sequence ID" value="XM_053680817.1"/>
</dbReference>
<keyword evidence="2" id="KW-0106">Calcium</keyword>
<accession>A0A2D0R3Z0</accession>
<dbReference type="InterPro" id="IPR008160">
    <property type="entry name" value="Collagen"/>
</dbReference>
<name>A0A2D0R3Z0_ICTPU</name>
<dbReference type="InterPro" id="IPR016187">
    <property type="entry name" value="CTDL_fold"/>
</dbReference>
<dbReference type="GeneID" id="108266466"/>
<feature type="region of interest" description="Disordered" evidence="5">
    <location>
        <begin position="32"/>
        <end position="75"/>
    </location>
</feature>
<dbReference type="GO" id="GO:0030246">
    <property type="term" value="F:carbohydrate binding"/>
    <property type="evidence" value="ECO:0007669"/>
    <property type="project" value="UniProtKB-KW"/>
</dbReference>
<dbReference type="Pfam" id="PF01391">
    <property type="entry name" value="Collagen"/>
    <property type="match status" value="1"/>
</dbReference>
<dbReference type="Pfam" id="PF00059">
    <property type="entry name" value="Lectin_C"/>
    <property type="match status" value="1"/>
</dbReference>